<dbReference type="AlphaFoldDB" id="A0A081B6A5"/>
<organism evidence="1 2">
    <name type="scientific">Tepidicaulis marinus</name>
    <dbReference type="NCBI Taxonomy" id="1333998"/>
    <lineage>
        <taxon>Bacteria</taxon>
        <taxon>Pseudomonadati</taxon>
        <taxon>Pseudomonadota</taxon>
        <taxon>Alphaproteobacteria</taxon>
        <taxon>Hyphomicrobiales</taxon>
        <taxon>Parvibaculaceae</taxon>
        <taxon>Tepidicaulis</taxon>
    </lineage>
</organism>
<dbReference type="Proteomes" id="UP000028702">
    <property type="component" value="Unassembled WGS sequence"/>
</dbReference>
<dbReference type="STRING" id="1333998.M2A_0072"/>
<evidence type="ECO:0000313" key="2">
    <source>
        <dbReference type="Proteomes" id="UP000028702"/>
    </source>
</evidence>
<sequence length="71" mass="7762">MALGIERAGRIRRAFRAGMALSGLLVQAGPEKVRFAPLICKRIYEECCQTGARPVEKREVAGPVRALRGPL</sequence>
<reference evidence="1 2" key="1">
    <citation type="submission" date="2014-07" db="EMBL/GenBank/DDBJ databases">
        <title>Tepidicaulis marinum gen. nov., sp. nov., a novel marine bacterium denitrifying nitrate to nitrous oxide strictly under microaerobic conditions.</title>
        <authorList>
            <person name="Takeuchi M."/>
            <person name="Yamagishi T."/>
            <person name="Kamagata Y."/>
            <person name="Oshima K."/>
            <person name="Hattori M."/>
            <person name="Katayama T."/>
            <person name="Hanada S."/>
            <person name="Tamaki H."/>
            <person name="Marumo K."/>
            <person name="Maeda H."/>
            <person name="Nedachi M."/>
            <person name="Iwasaki W."/>
            <person name="Suwa Y."/>
            <person name="Sakata S."/>
        </authorList>
    </citation>
    <scope>NUCLEOTIDE SEQUENCE [LARGE SCALE GENOMIC DNA]</scope>
    <source>
        <strain evidence="1 2">MA2</strain>
    </source>
</reference>
<comment type="caution">
    <text evidence="1">The sequence shown here is derived from an EMBL/GenBank/DDBJ whole genome shotgun (WGS) entry which is preliminary data.</text>
</comment>
<gene>
    <name evidence="1" type="ORF">M2A_0072</name>
</gene>
<protein>
    <submittedName>
        <fullName evidence="1">Uncharacterized protein</fullName>
    </submittedName>
</protein>
<name>A0A081B6A5_9HYPH</name>
<proteinExistence type="predicted"/>
<keyword evidence="2" id="KW-1185">Reference proteome</keyword>
<dbReference type="EMBL" id="BBIO01000001">
    <property type="protein sequence ID" value="GAK43573.1"/>
    <property type="molecule type" value="Genomic_DNA"/>
</dbReference>
<evidence type="ECO:0000313" key="1">
    <source>
        <dbReference type="EMBL" id="GAK43573.1"/>
    </source>
</evidence>
<accession>A0A081B6A5</accession>